<dbReference type="SUPFAM" id="SSF47384">
    <property type="entry name" value="Homodimeric domain of signal transducing histidine kinase"/>
    <property type="match status" value="1"/>
</dbReference>
<gene>
    <name evidence="9" type="ORF">GM676_18330</name>
</gene>
<feature type="transmembrane region" description="Helical" evidence="7">
    <location>
        <begin position="6"/>
        <end position="22"/>
    </location>
</feature>
<dbReference type="InterPro" id="IPR004358">
    <property type="entry name" value="Sig_transdc_His_kin-like_C"/>
</dbReference>
<dbReference type="CDD" id="cd00082">
    <property type="entry name" value="HisKA"/>
    <property type="match status" value="1"/>
</dbReference>
<reference evidence="9 10" key="1">
    <citation type="submission" date="2019-11" db="EMBL/GenBank/DDBJ databases">
        <title>Type strains purchased from KCTC, JCM and DSMZ.</title>
        <authorList>
            <person name="Lu H."/>
        </authorList>
    </citation>
    <scope>NUCLEOTIDE SEQUENCE [LARGE SCALE GENOMIC DNA]</scope>
    <source>
        <strain evidence="9 10">KCTC 22382</strain>
    </source>
</reference>
<dbReference type="PANTHER" id="PTHR43711">
    <property type="entry name" value="TWO-COMPONENT HISTIDINE KINASE"/>
    <property type="match status" value="1"/>
</dbReference>
<dbReference type="Pfam" id="PF16927">
    <property type="entry name" value="HisKA_7TM"/>
    <property type="match status" value="1"/>
</dbReference>
<name>A0A6L6PN03_9BURK</name>
<dbReference type="CDD" id="cd00075">
    <property type="entry name" value="HATPase"/>
    <property type="match status" value="1"/>
</dbReference>
<keyword evidence="4" id="KW-0808">Transferase</keyword>
<comment type="catalytic activity">
    <reaction evidence="1">
        <text>ATP + protein L-histidine = ADP + protein N-phospho-L-histidine.</text>
        <dbReference type="EC" id="2.7.13.3"/>
    </reaction>
</comment>
<dbReference type="Gene3D" id="1.10.287.130">
    <property type="match status" value="1"/>
</dbReference>
<dbReference type="InterPro" id="IPR003661">
    <property type="entry name" value="HisK_dim/P_dom"/>
</dbReference>
<comment type="caution">
    <text evidence="9">The sequence shown here is derived from an EMBL/GenBank/DDBJ whole genome shotgun (WGS) entry which is preliminary data.</text>
</comment>
<feature type="transmembrane region" description="Helical" evidence="7">
    <location>
        <begin position="164"/>
        <end position="185"/>
    </location>
</feature>
<keyword evidence="7" id="KW-0472">Membrane</keyword>
<dbReference type="PRINTS" id="PR00344">
    <property type="entry name" value="BCTRLSENSOR"/>
</dbReference>
<evidence type="ECO:0000256" key="3">
    <source>
        <dbReference type="ARBA" id="ARBA00022553"/>
    </source>
</evidence>
<evidence type="ECO:0000259" key="8">
    <source>
        <dbReference type="PROSITE" id="PS50109"/>
    </source>
</evidence>
<keyword evidence="3" id="KW-0597">Phosphoprotein</keyword>
<feature type="transmembrane region" description="Helical" evidence="7">
    <location>
        <begin position="29"/>
        <end position="50"/>
    </location>
</feature>
<dbReference type="InterPro" id="IPR005467">
    <property type="entry name" value="His_kinase_dom"/>
</dbReference>
<keyword evidence="6" id="KW-0902">Two-component regulatory system</keyword>
<dbReference type="Pfam" id="PF02518">
    <property type="entry name" value="HATPase_c"/>
    <property type="match status" value="1"/>
</dbReference>
<dbReference type="InterPro" id="IPR050736">
    <property type="entry name" value="Sensor_HK_Regulatory"/>
</dbReference>
<dbReference type="EMBL" id="WNKY01000020">
    <property type="protein sequence ID" value="MTV39525.1"/>
    <property type="molecule type" value="Genomic_DNA"/>
</dbReference>
<dbReference type="EC" id="2.7.13.3" evidence="2"/>
<evidence type="ECO:0000256" key="4">
    <source>
        <dbReference type="ARBA" id="ARBA00022679"/>
    </source>
</evidence>
<keyword evidence="7" id="KW-1133">Transmembrane helix</keyword>
<dbReference type="InterPro" id="IPR036890">
    <property type="entry name" value="HATPase_C_sf"/>
</dbReference>
<sequence>MHSLLPVVVSLLFLCYGAYVLHSRGVSRISLTFFLLCSTTFCWQFTWAILFQMEDEHAALSLAKLGYLMILFLPTTLYHFIAELTVQRGEGRWVALSYGAAGLLGVLLLTSDWLVAGLYRYFFGFYPKAGLLHPLHLLQTVLVVGRGLWLLYRRQRMAVSTERTRLRYCLVSLLIYFFASVDYLCNYGMQFYPPGVLFVATSLGLIAQAMVRYNLLADPLEVAATIAHEMRTPLATIRNQSRILSRCLPDLLTGYQLAVQQQLISPTLSAVQLQYLQQINQYIETEISRSNFIVDMMLASARAGTLNRSDFANHSIKKCVDEALASYPFESAMREKVKVRGSEDFTFFGSDVLLVYVLYNLFKNALHAIKAAGRGEVEIRLRGRQLMVTDTGMGIPDDVLPHVFEPFYSTGGTGMGLAFCRKVITAFGGNIQCQSKAGRYTCFLISLPAD</sequence>
<keyword evidence="7" id="KW-0812">Transmembrane</keyword>
<dbReference type="SMART" id="SM00387">
    <property type="entry name" value="HATPase_c"/>
    <property type="match status" value="1"/>
</dbReference>
<accession>A0A6L6PN03</accession>
<evidence type="ECO:0000256" key="1">
    <source>
        <dbReference type="ARBA" id="ARBA00000085"/>
    </source>
</evidence>
<feature type="transmembrane region" description="Helical" evidence="7">
    <location>
        <begin position="93"/>
        <end position="115"/>
    </location>
</feature>
<dbReference type="SUPFAM" id="SSF55874">
    <property type="entry name" value="ATPase domain of HSP90 chaperone/DNA topoisomerase II/histidine kinase"/>
    <property type="match status" value="1"/>
</dbReference>
<keyword evidence="5 9" id="KW-0418">Kinase</keyword>
<evidence type="ECO:0000256" key="5">
    <source>
        <dbReference type="ARBA" id="ARBA00022777"/>
    </source>
</evidence>
<dbReference type="InterPro" id="IPR036097">
    <property type="entry name" value="HisK_dim/P_sf"/>
</dbReference>
<dbReference type="RefSeq" id="WP_155465245.1">
    <property type="nucleotide sequence ID" value="NZ_WNKY01000020.1"/>
</dbReference>
<dbReference type="AlphaFoldDB" id="A0A6L6PN03"/>
<feature type="domain" description="Histidine kinase" evidence="8">
    <location>
        <begin position="225"/>
        <end position="450"/>
    </location>
</feature>
<dbReference type="InterPro" id="IPR003594">
    <property type="entry name" value="HATPase_dom"/>
</dbReference>
<dbReference type="PANTHER" id="PTHR43711:SF28">
    <property type="entry name" value="SENSOR HISTIDINE KINASE YXDK"/>
    <property type="match status" value="1"/>
</dbReference>
<dbReference type="Proteomes" id="UP000475582">
    <property type="component" value="Unassembled WGS sequence"/>
</dbReference>
<organism evidence="9 10">
    <name type="scientific">Duganella radicis</name>
    <dbReference type="NCBI Taxonomy" id="551988"/>
    <lineage>
        <taxon>Bacteria</taxon>
        <taxon>Pseudomonadati</taxon>
        <taxon>Pseudomonadota</taxon>
        <taxon>Betaproteobacteria</taxon>
        <taxon>Burkholderiales</taxon>
        <taxon>Oxalobacteraceae</taxon>
        <taxon>Telluria group</taxon>
        <taxon>Duganella</taxon>
    </lineage>
</organism>
<dbReference type="Gene3D" id="3.30.565.10">
    <property type="entry name" value="Histidine kinase-like ATPase, C-terminal domain"/>
    <property type="match status" value="1"/>
</dbReference>
<evidence type="ECO:0000313" key="10">
    <source>
        <dbReference type="Proteomes" id="UP000475582"/>
    </source>
</evidence>
<keyword evidence="10" id="KW-1185">Reference proteome</keyword>
<evidence type="ECO:0000256" key="2">
    <source>
        <dbReference type="ARBA" id="ARBA00012438"/>
    </source>
</evidence>
<feature type="transmembrane region" description="Helical" evidence="7">
    <location>
        <begin position="62"/>
        <end position="81"/>
    </location>
</feature>
<evidence type="ECO:0000256" key="6">
    <source>
        <dbReference type="ARBA" id="ARBA00023012"/>
    </source>
</evidence>
<dbReference type="InterPro" id="IPR031621">
    <property type="entry name" value="HisKA_7TM"/>
</dbReference>
<evidence type="ECO:0000256" key="7">
    <source>
        <dbReference type="SAM" id="Phobius"/>
    </source>
</evidence>
<dbReference type="PROSITE" id="PS50109">
    <property type="entry name" value="HIS_KIN"/>
    <property type="match status" value="1"/>
</dbReference>
<evidence type="ECO:0000313" key="9">
    <source>
        <dbReference type="EMBL" id="MTV39525.1"/>
    </source>
</evidence>
<feature type="transmembrane region" description="Helical" evidence="7">
    <location>
        <begin position="135"/>
        <end position="152"/>
    </location>
</feature>
<dbReference type="OrthoDB" id="8573961at2"/>
<proteinExistence type="predicted"/>
<dbReference type="GO" id="GO:0000155">
    <property type="term" value="F:phosphorelay sensor kinase activity"/>
    <property type="evidence" value="ECO:0007669"/>
    <property type="project" value="InterPro"/>
</dbReference>
<protein>
    <recommendedName>
        <fullName evidence="2">histidine kinase</fullName>
        <ecNumber evidence="2">2.7.13.3</ecNumber>
    </recommendedName>
</protein>